<accession>A0A2M7VFN2</accession>
<comment type="caution">
    <text evidence="3">The sequence shown here is derived from an EMBL/GenBank/DDBJ whole genome shotgun (WGS) entry which is preliminary data.</text>
</comment>
<keyword evidence="1" id="KW-1133">Transmembrane helix</keyword>
<keyword evidence="1" id="KW-0472">Membrane</keyword>
<evidence type="ECO:0000259" key="2">
    <source>
        <dbReference type="Pfam" id="PF18914"/>
    </source>
</evidence>
<reference evidence="4" key="1">
    <citation type="submission" date="2017-09" db="EMBL/GenBank/DDBJ databases">
        <title>Depth-based differentiation of microbial function through sediment-hosted aquifers and enrichment of novel symbionts in the deep terrestrial subsurface.</title>
        <authorList>
            <person name="Probst A.J."/>
            <person name="Ladd B."/>
            <person name="Jarett J.K."/>
            <person name="Geller-Mcgrath D.E."/>
            <person name="Sieber C.M.K."/>
            <person name="Emerson J.B."/>
            <person name="Anantharaman K."/>
            <person name="Thomas B.C."/>
            <person name="Malmstrom R."/>
            <person name="Stieglmeier M."/>
            <person name="Klingl A."/>
            <person name="Woyke T."/>
            <person name="Ryan C.M."/>
            <person name="Banfield J.F."/>
        </authorList>
    </citation>
    <scope>NUCLEOTIDE SEQUENCE [LARGE SCALE GENOMIC DNA]</scope>
</reference>
<evidence type="ECO:0000256" key="1">
    <source>
        <dbReference type="SAM" id="Phobius"/>
    </source>
</evidence>
<sequence length="146" mass="15902">MKKANTLWIVTLIVVAGGFFGLGTWYGKTSVTNNLTGKNPMNQTAEQFQQRRQQFDQQFGGRMNGANNFINGEIISQDDKTITIKLQDSGSAIVFLSTNTKINKMADGSLTDLAVGKTVMISGTKNQDGSIIAQSIQLRPDSPTVR</sequence>
<dbReference type="InterPro" id="IPR043724">
    <property type="entry name" value="DUF5666"/>
</dbReference>
<gene>
    <name evidence="3" type="ORF">COX77_01550</name>
</gene>
<feature type="domain" description="DUF5666" evidence="2">
    <location>
        <begin position="72"/>
        <end position="136"/>
    </location>
</feature>
<dbReference type="Pfam" id="PF18914">
    <property type="entry name" value="DUF5666"/>
    <property type="match status" value="1"/>
</dbReference>
<evidence type="ECO:0000313" key="3">
    <source>
        <dbReference type="EMBL" id="PIZ99452.1"/>
    </source>
</evidence>
<name>A0A2M7VFN2_9BACT</name>
<dbReference type="Proteomes" id="UP000230405">
    <property type="component" value="Unassembled WGS sequence"/>
</dbReference>
<protein>
    <recommendedName>
        <fullName evidence="2">DUF5666 domain-containing protein</fullName>
    </recommendedName>
</protein>
<feature type="transmembrane region" description="Helical" evidence="1">
    <location>
        <begin position="7"/>
        <end position="26"/>
    </location>
</feature>
<proteinExistence type="predicted"/>
<evidence type="ECO:0000313" key="4">
    <source>
        <dbReference type="Proteomes" id="UP000230405"/>
    </source>
</evidence>
<dbReference type="EMBL" id="PFPO01000027">
    <property type="protein sequence ID" value="PIZ99452.1"/>
    <property type="molecule type" value="Genomic_DNA"/>
</dbReference>
<dbReference type="AlphaFoldDB" id="A0A2M7VFN2"/>
<organism evidence="3 4">
    <name type="scientific">Candidatus Komeilibacteria bacterium CG_4_10_14_0_2_um_filter_37_10</name>
    <dbReference type="NCBI Taxonomy" id="1974470"/>
    <lineage>
        <taxon>Bacteria</taxon>
        <taxon>Candidatus Komeiliibacteriota</taxon>
    </lineage>
</organism>
<keyword evidence="1" id="KW-0812">Transmembrane</keyword>